<dbReference type="Proteomes" id="UP001596494">
    <property type="component" value="Unassembled WGS sequence"/>
</dbReference>
<accession>A0ABW2JZG7</accession>
<sequence>MDHHKSSIYEEFSNEQLVGFYLFILTNIYSKNVSSAMFTEIVLLEEVAAKRGLELNHLKNVWRTKENYPVLVTVG</sequence>
<evidence type="ECO:0000313" key="1">
    <source>
        <dbReference type="EMBL" id="MFC7319267.1"/>
    </source>
</evidence>
<reference evidence="2" key="1">
    <citation type="journal article" date="2019" name="Int. J. Syst. Evol. Microbiol.">
        <title>The Global Catalogue of Microorganisms (GCM) 10K type strain sequencing project: providing services to taxonomists for standard genome sequencing and annotation.</title>
        <authorList>
            <consortium name="The Broad Institute Genomics Platform"/>
            <consortium name="The Broad Institute Genome Sequencing Center for Infectious Disease"/>
            <person name="Wu L."/>
            <person name="Ma J."/>
        </authorList>
    </citation>
    <scope>NUCLEOTIDE SEQUENCE [LARGE SCALE GENOMIC DNA]</scope>
    <source>
        <strain evidence="2">CCUG 73951</strain>
    </source>
</reference>
<evidence type="ECO:0000313" key="2">
    <source>
        <dbReference type="Proteomes" id="UP001596494"/>
    </source>
</evidence>
<proteinExistence type="predicted"/>
<dbReference type="EMBL" id="JBHTBY010000001">
    <property type="protein sequence ID" value="MFC7319267.1"/>
    <property type="molecule type" value="Genomic_DNA"/>
</dbReference>
<comment type="caution">
    <text evidence="1">The sequence shown here is derived from an EMBL/GenBank/DDBJ whole genome shotgun (WGS) entry which is preliminary data.</text>
</comment>
<gene>
    <name evidence="1" type="ORF">ACFQMN_00035</name>
</gene>
<dbReference type="RefSeq" id="WP_289216038.1">
    <property type="nucleotide sequence ID" value="NZ_JAPVRC010000005.1"/>
</dbReference>
<keyword evidence="2" id="KW-1185">Reference proteome</keyword>
<protein>
    <submittedName>
        <fullName evidence="1">Uncharacterized protein</fullName>
    </submittedName>
</protein>
<organism evidence="1 2">
    <name type="scientific">Halobacillus campisalis</name>
    <dbReference type="NCBI Taxonomy" id="435909"/>
    <lineage>
        <taxon>Bacteria</taxon>
        <taxon>Bacillati</taxon>
        <taxon>Bacillota</taxon>
        <taxon>Bacilli</taxon>
        <taxon>Bacillales</taxon>
        <taxon>Bacillaceae</taxon>
        <taxon>Halobacillus</taxon>
    </lineage>
</organism>
<name>A0ABW2JZG7_9BACI</name>